<dbReference type="InterPro" id="IPR008930">
    <property type="entry name" value="Terpenoid_cyclase/PrenylTrfase"/>
</dbReference>
<dbReference type="Gene3D" id="1.50.10.20">
    <property type="match status" value="1"/>
</dbReference>
<dbReference type="Pfam" id="PF07678">
    <property type="entry name" value="TED_complement"/>
    <property type="match status" value="1"/>
</dbReference>
<organism evidence="2 3">
    <name type="scientific">Portunus trituberculatus</name>
    <name type="common">Swimming crab</name>
    <name type="synonym">Neptunus trituberculatus</name>
    <dbReference type="NCBI Taxonomy" id="210409"/>
    <lineage>
        <taxon>Eukaryota</taxon>
        <taxon>Metazoa</taxon>
        <taxon>Ecdysozoa</taxon>
        <taxon>Arthropoda</taxon>
        <taxon>Crustacea</taxon>
        <taxon>Multicrustacea</taxon>
        <taxon>Malacostraca</taxon>
        <taxon>Eumalacostraca</taxon>
        <taxon>Eucarida</taxon>
        <taxon>Decapoda</taxon>
        <taxon>Pleocyemata</taxon>
        <taxon>Brachyura</taxon>
        <taxon>Eubrachyura</taxon>
        <taxon>Portunoidea</taxon>
        <taxon>Portunidae</taxon>
        <taxon>Portuninae</taxon>
        <taxon>Portunus</taxon>
    </lineage>
</organism>
<accession>A0A5B7HXZ0</accession>
<evidence type="ECO:0000313" key="2">
    <source>
        <dbReference type="EMBL" id="MPC74833.1"/>
    </source>
</evidence>
<dbReference type="GO" id="GO:0005615">
    <property type="term" value="C:extracellular space"/>
    <property type="evidence" value="ECO:0007669"/>
    <property type="project" value="InterPro"/>
</dbReference>
<dbReference type="SUPFAM" id="SSF48239">
    <property type="entry name" value="Terpenoid cyclases/Protein prenyltransferases"/>
    <property type="match status" value="1"/>
</dbReference>
<protein>
    <recommendedName>
        <fullName evidence="1">Alpha-macroglobulin-like TED domain-containing protein</fullName>
    </recommendedName>
</protein>
<keyword evidence="3" id="KW-1185">Reference proteome</keyword>
<comment type="caution">
    <text evidence="2">The sequence shown here is derived from an EMBL/GenBank/DDBJ whole genome shotgun (WGS) entry which is preliminary data.</text>
</comment>
<dbReference type="OrthoDB" id="6359008at2759"/>
<sequence>MFFSSSSQPEGAEVRKHTSILLDLKNRATVYEFFNLPVDQSPEISKSILRRFVYGSPRASVTVSGDVFGPVRSDAILNFQQAFKGRFFKSNDGVAFNFGSTVWTLHYLRLTNQLSTAETKKAFQFLNVQLAGLLTRYKDGAFKMWHFSQPSVWCVGSVMCWVRLG</sequence>
<proteinExistence type="predicted"/>
<dbReference type="Proteomes" id="UP000324222">
    <property type="component" value="Unassembled WGS sequence"/>
</dbReference>
<evidence type="ECO:0000259" key="1">
    <source>
        <dbReference type="Pfam" id="PF07678"/>
    </source>
</evidence>
<gene>
    <name evidence="2" type="ORF">E2C01_069209</name>
</gene>
<dbReference type="AlphaFoldDB" id="A0A5B7HXZ0"/>
<reference evidence="2 3" key="1">
    <citation type="submission" date="2019-05" db="EMBL/GenBank/DDBJ databases">
        <title>Another draft genome of Portunus trituberculatus and its Hox gene families provides insights of decapod evolution.</title>
        <authorList>
            <person name="Jeong J.-H."/>
            <person name="Song I."/>
            <person name="Kim S."/>
            <person name="Choi T."/>
            <person name="Kim D."/>
            <person name="Ryu S."/>
            <person name="Kim W."/>
        </authorList>
    </citation>
    <scope>NUCLEOTIDE SEQUENCE [LARGE SCALE GENOMIC DNA]</scope>
    <source>
        <tissue evidence="2">Muscle</tissue>
    </source>
</reference>
<evidence type="ECO:0000313" key="3">
    <source>
        <dbReference type="Proteomes" id="UP000324222"/>
    </source>
</evidence>
<dbReference type="EMBL" id="VSRR010039797">
    <property type="protein sequence ID" value="MPC74833.1"/>
    <property type="molecule type" value="Genomic_DNA"/>
</dbReference>
<name>A0A5B7HXZ0_PORTR</name>
<feature type="domain" description="Alpha-macroglobulin-like TED" evidence="1">
    <location>
        <begin position="91"/>
        <end position="154"/>
    </location>
</feature>
<dbReference type="InterPro" id="IPR011626">
    <property type="entry name" value="Alpha-macroglobulin_TED"/>
</dbReference>